<evidence type="ECO:0000256" key="8">
    <source>
        <dbReference type="ARBA" id="ARBA00022989"/>
    </source>
</evidence>
<dbReference type="PANTHER" id="PTHR35091:SF2">
    <property type="entry name" value="FLAGELLAR PROTEIN FLIL"/>
    <property type="match status" value="1"/>
</dbReference>
<keyword evidence="4" id="KW-1003">Cell membrane</keyword>
<dbReference type="GO" id="GO:0005886">
    <property type="term" value="C:plasma membrane"/>
    <property type="evidence" value="ECO:0007669"/>
    <property type="project" value="UniProtKB-SubCell"/>
</dbReference>
<evidence type="ECO:0000256" key="9">
    <source>
        <dbReference type="ARBA" id="ARBA00023136"/>
    </source>
</evidence>
<evidence type="ECO:0000256" key="6">
    <source>
        <dbReference type="ARBA" id="ARBA00022692"/>
    </source>
</evidence>
<evidence type="ECO:0000313" key="11">
    <source>
        <dbReference type="EMBL" id="SPF81105.1"/>
    </source>
</evidence>
<evidence type="ECO:0000313" key="12">
    <source>
        <dbReference type="Proteomes" id="UP000244904"/>
    </source>
</evidence>
<dbReference type="EMBL" id="OMOJ01000007">
    <property type="protein sequence ID" value="SPF81105.1"/>
    <property type="molecule type" value="Genomic_DNA"/>
</dbReference>
<reference evidence="12" key="1">
    <citation type="submission" date="2018-03" db="EMBL/GenBank/DDBJ databases">
        <authorList>
            <person name="Rodrigo-Torres L."/>
            <person name="Arahal R. D."/>
            <person name="Lucena T."/>
        </authorList>
    </citation>
    <scope>NUCLEOTIDE SEQUENCE [LARGE SCALE GENOMIC DNA]</scope>
    <source>
        <strain evidence="12">CECT 8871</strain>
    </source>
</reference>
<dbReference type="RefSeq" id="WP_108886966.1">
    <property type="nucleotide sequence ID" value="NZ_OMOJ01000007.1"/>
</dbReference>
<dbReference type="Pfam" id="PF03748">
    <property type="entry name" value="FliL"/>
    <property type="match status" value="1"/>
</dbReference>
<keyword evidence="10" id="KW-0997">Cell inner membrane</keyword>
<evidence type="ECO:0000256" key="10">
    <source>
        <dbReference type="RuleBase" id="RU364125"/>
    </source>
</evidence>
<evidence type="ECO:0000256" key="2">
    <source>
        <dbReference type="ARBA" id="ARBA00004162"/>
    </source>
</evidence>
<keyword evidence="12" id="KW-1185">Reference proteome</keyword>
<dbReference type="OrthoDB" id="7619358at2"/>
<sequence>MDKNNATQKPKKTNKRIPLLLGLLLLISGGTGSFMSMNYFSKSGGGSKEQVREDIAIAATEVQSVAFVPMHPMTVSLGPNATAKHLRFTAQIEVPAEHKDYVESMLPRVVDTLNGYLQAVDESDITGPASLLRLRSQMLRRAKLILGNEKVNDLLVMEFILN</sequence>
<name>A0A2R8AYJ2_9RHOB</name>
<dbReference type="GO" id="GO:0071978">
    <property type="term" value="P:bacterial-type flagellum-dependent swarming motility"/>
    <property type="evidence" value="ECO:0007669"/>
    <property type="project" value="TreeGrafter"/>
</dbReference>
<evidence type="ECO:0000256" key="3">
    <source>
        <dbReference type="ARBA" id="ARBA00008281"/>
    </source>
</evidence>
<evidence type="ECO:0000256" key="4">
    <source>
        <dbReference type="ARBA" id="ARBA00022475"/>
    </source>
</evidence>
<dbReference type="GO" id="GO:0009425">
    <property type="term" value="C:bacterial-type flagellum basal body"/>
    <property type="evidence" value="ECO:0007669"/>
    <property type="project" value="InterPro"/>
</dbReference>
<dbReference type="Proteomes" id="UP000244904">
    <property type="component" value="Unassembled WGS sequence"/>
</dbReference>
<accession>A0A2R8AYJ2</accession>
<evidence type="ECO:0000256" key="1">
    <source>
        <dbReference type="ARBA" id="ARBA00002254"/>
    </source>
</evidence>
<keyword evidence="6" id="KW-0812">Transmembrane</keyword>
<keyword evidence="9 10" id="KW-0472">Membrane</keyword>
<keyword evidence="7 10" id="KW-0283">Flagellar rotation</keyword>
<proteinExistence type="inferred from homology"/>
<organism evidence="11 12">
    <name type="scientific">Pseudoprimorskyibacter insulae</name>
    <dbReference type="NCBI Taxonomy" id="1695997"/>
    <lineage>
        <taxon>Bacteria</taxon>
        <taxon>Pseudomonadati</taxon>
        <taxon>Pseudomonadota</taxon>
        <taxon>Alphaproteobacteria</taxon>
        <taxon>Rhodobacterales</taxon>
        <taxon>Paracoccaceae</taxon>
        <taxon>Pseudoprimorskyibacter</taxon>
    </lineage>
</organism>
<keyword evidence="5 10" id="KW-0145">Chemotaxis</keyword>
<dbReference type="InterPro" id="IPR005503">
    <property type="entry name" value="FliL"/>
</dbReference>
<dbReference type="PANTHER" id="PTHR35091">
    <property type="entry name" value="FLAGELLAR PROTEIN FLIL"/>
    <property type="match status" value="1"/>
</dbReference>
<dbReference type="AlphaFoldDB" id="A0A2R8AYJ2"/>
<comment type="function">
    <text evidence="1 10">Controls the rotational direction of flagella during chemotaxis.</text>
</comment>
<protein>
    <recommendedName>
        <fullName evidence="10">Flagellar protein FliL</fullName>
    </recommendedName>
</protein>
<gene>
    <name evidence="11" type="ORF">PRI8871_02923</name>
</gene>
<evidence type="ECO:0000256" key="5">
    <source>
        <dbReference type="ARBA" id="ARBA00022500"/>
    </source>
</evidence>
<comment type="subcellular location">
    <subcellularLocation>
        <location evidence="10">Cell inner membrane</location>
    </subcellularLocation>
    <subcellularLocation>
        <location evidence="2">Cell membrane</location>
        <topology evidence="2">Single-pass membrane protein</topology>
    </subcellularLocation>
</comment>
<keyword evidence="8" id="KW-1133">Transmembrane helix</keyword>
<comment type="similarity">
    <text evidence="3 10">Belongs to the FliL family.</text>
</comment>
<dbReference type="GO" id="GO:0006935">
    <property type="term" value="P:chemotaxis"/>
    <property type="evidence" value="ECO:0007669"/>
    <property type="project" value="UniProtKB-KW"/>
</dbReference>
<evidence type="ECO:0000256" key="7">
    <source>
        <dbReference type="ARBA" id="ARBA00022779"/>
    </source>
</evidence>